<proteinExistence type="inferred from homology"/>
<dbReference type="Gene3D" id="3.30.379.10">
    <property type="entry name" value="Chitobiase/beta-hexosaminidase domain 2-like"/>
    <property type="match status" value="1"/>
</dbReference>
<dbReference type="SUPFAM" id="SSF51445">
    <property type="entry name" value="(Trans)glycosidases"/>
    <property type="match status" value="1"/>
</dbReference>
<dbReference type="InterPro" id="IPR015883">
    <property type="entry name" value="Glyco_hydro_20_cat"/>
</dbReference>
<dbReference type="EMBL" id="SJSL01000009">
    <property type="protein sequence ID" value="TCC97436.1"/>
    <property type="molecule type" value="Genomic_DNA"/>
</dbReference>
<dbReference type="InterPro" id="IPR059177">
    <property type="entry name" value="GH29D-like_dom"/>
</dbReference>
<feature type="signal peptide" evidence="7">
    <location>
        <begin position="1"/>
        <end position="22"/>
    </location>
</feature>
<evidence type="ECO:0000256" key="2">
    <source>
        <dbReference type="ARBA" id="ARBA00006285"/>
    </source>
</evidence>
<dbReference type="GO" id="GO:0030203">
    <property type="term" value="P:glycosaminoglycan metabolic process"/>
    <property type="evidence" value="ECO:0007669"/>
    <property type="project" value="TreeGrafter"/>
</dbReference>
<dbReference type="CDD" id="cd06563">
    <property type="entry name" value="GH20_chitobiase-like"/>
    <property type="match status" value="1"/>
</dbReference>
<feature type="domain" description="GH29D-like beta-sandwich" evidence="10">
    <location>
        <begin position="559"/>
        <end position="601"/>
    </location>
</feature>
<dbReference type="PRINTS" id="PR00738">
    <property type="entry name" value="GLHYDRLASE20"/>
</dbReference>
<dbReference type="InterPro" id="IPR017853">
    <property type="entry name" value="GH"/>
</dbReference>
<dbReference type="Gene3D" id="3.20.20.80">
    <property type="entry name" value="Glycosidases"/>
    <property type="match status" value="1"/>
</dbReference>
<evidence type="ECO:0000256" key="5">
    <source>
        <dbReference type="ARBA" id="ARBA00023295"/>
    </source>
</evidence>
<evidence type="ECO:0000256" key="1">
    <source>
        <dbReference type="ARBA" id="ARBA00001231"/>
    </source>
</evidence>
<dbReference type="Proteomes" id="UP000293347">
    <property type="component" value="Unassembled WGS sequence"/>
</dbReference>
<feature type="domain" description="Glycoside hydrolase family 20 catalytic" evidence="8">
    <location>
        <begin position="159"/>
        <end position="509"/>
    </location>
</feature>
<gene>
    <name evidence="11" type="ORF">EZ437_20325</name>
</gene>
<evidence type="ECO:0000256" key="4">
    <source>
        <dbReference type="ARBA" id="ARBA00022801"/>
    </source>
</evidence>
<reference evidence="11 12" key="1">
    <citation type="submission" date="2019-02" db="EMBL/GenBank/DDBJ databases">
        <title>Pedobacter sp. RP-1-14 sp. nov., isolated from Arctic soil.</title>
        <authorList>
            <person name="Dahal R.H."/>
        </authorList>
    </citation>
    <scope>NUCLEOTIDE SEQUENCE [LARGE SCALE GENOMIC DNA]</scope>
    <source>
        <strain evidence="11 12">RP-1-14</strain>
    </source>
</reference>
<dbReference type="PANTHER" id="PTHR22600:SF57">
    <property type="entry name" value="BETA-N-ACETYLHEXOSAMINIDASE"/>
    <property type="match status" value="1"/>
</dbReference>
<evidence type="ECO:0000256" key="3">
    <source>
        <dbReference type="ARBA" id="ARBA00012663"/>
    </source>
</evidence>
<dbReference type="PANTHER" id="PTHR22600">
    <property type="entry name" value="BETA-HEXOSAMINIDASE"/>
    <property type="match status" value="1"/>
</dbReference>
<dbReference type="InterPro" id="IPR015882">
    <property type="entry name" value="HEX_bac_N"/>
</dbReference>
<dbReference type="Pfam" id="PF00728">
    <property type="entry name" value="Glyco_hydro_20"/>
    <property type="match status" value="1"/>
</dbReference>
<keyword evidence="7" id="KW-0732">Signal</keyword>
<feature type="domain" description="Beta-hexosaminidase bacterial type N-terminal" evidence="9">
    <location>
        <begin position="24"/>
        <end position="156"/>
    </location>
</feature>
<dbReference type="GO" id="GO:0004563">
    <property type="term" value="F:beta-N-acetylhexosaminidase activity"/>
    <property type="evidence" value="ECO:0007669"/>
    <property type="project" value="UniProtKB-EC"/>
</dbReference>
<dbReference type="InterPro" id="IPR025705">
    <property type="entry name" value="Beta_hexosaminidase_sua/sub"/>
</dbReference>
<dbReference type="OrthoDB" id="1006965at2"/>
<sequence length="736" mass="82745">MIRITRWVIAAVLLLNTASSYAQLNIIPLPKNIKENGSSFTVSAGTKIFYAKGLKPQAELLLAALSPATGFDLKTAELTSSVTNGIVLKLDNSLAANKEGYRLSVKTGLITLSAGSAAGVFYGTQTLLQMLPAEIYNKARKKDVSWKITGVDIEDAPLYEWRGMMLDVSRYFFGKDYVLKFIDMMAMYKMNVLHLHLVDDAGWRLEIKKYPKLTSVGAWRGEGAERTGGYYTQEDIKEIVAYATLRNVDVIPEIELPAHTLSSIAAYPHLCCTGEQYVVQTQHSISRELYCVGKESTFDFLADVFEETFKMFPSKYFHLGGDEAQYDRWKVCPDCQKRKADLGLKTEKELQVYFNQRVQQMVKKYGKTIVGWDEIIEDGLKEKAVGMIWHDPKKAFKASEDGHYSVMTLTTHTYLDMSQSSIPGEVKAAGWSNPITLEKVYSLNPMLKGLDEKYRPQILGAHGALWGDQFIHGTLLQEISLLNENRSEKYFDYLTFPRMSALAEVSWTPLAKQDFGDFEKRLSSHYRKYDNAGYGYRVPVPKLVSSEQANGGYLIKVENVVKGAEIRYAIDGIRANAYSAVYTGPVQVSQLKDFSAVTVVNRDVYSLPLYFPEKYEKFQKDGELIGEWKPSLIEGEQFSIFEMNASGKVNGNGEYQVSFWFTEGSSRLEIKSIEVYKNGVEITEDVHDGFTGSAADRNRYKFNISGYETGAVFTIKANVRGDISNDSNGAVFIKKL</sequence>
<evidence type="ECO:0000313" key="11">
    <source>
        <dbReference type="EMBL" id="TCC97436.1"/>
    </source>
</evidence>
<evidence type="ECO:0000256" key="6">
    <source>
        <dbReference type="PIRSR" id="PIRSR625705-1"/>
    </source>
</evidence>
<dbReference type="RefSeq" id="WP_131597970.1">
    <property type="nucleotide sequence ID" value="NZ_SJSL01000009.1"/>
</dbReference>
<keyword evidence="5" id="KW-0326">Glycosidase</keyword>
<evidence type="ECO:0000259" key="10">
    <source>
        <dbReference type="Pfam" id="PF13290"/>
    </source>
</evidence>
<accession>A0A4V2MKC5</accession>
<keyword evidence="12" id="KW-1185">Reference proteome</keyword>
<comment type="catalytic activity">
    <reaction evidence="1">
        <text>Hydrolysis of terminal non-reducing N-acetyl-D-hexosamine residues in N-acetyl-beta-D-hexosaminides.</text>
        <dbReference type="EC" id="3.2.1.52"/>
    </reaction>
</comment>
<comment type="similarity">
    <text evidence="2">Belongs to the glycosyl hydrolase 20 family.</text>
</comment>
<evidence type="ECO:0000313" key="12">
    <source>
        <dbReference type="Proteomes" id="UP000293347"/>
    </source>
</evidence>
<dbReference type="Pfam" id="PF02838">
    <property type="entry name" value="Glyco_hydro_20b"/>
    <property type="match status" value="1"/>
</dbReference>
<dbReference type="InterPro" id="IPR029018">
    <property type="entry name" value="Hex-like_dom2"/>
</dbReference>
<organism evidence="11 12">
    <name type="scientific">Pedobacter psychroterrae</name>
    <dbReference type="NCBI Taxonomy" id="2530453"/>
    <lineage>
        <taxon>Bacteria</taxon>
        <taxon>Pseudomonadati</taxon>
        <taxon>Bacteroidota</taxon>
        <taxon>Sphingobacteriia</taxon>
        <taxon>Sphingobacteriales</taxon>
        <taxon>Sphingobacteriaceae</taxon>
        <taxon>Pedobacter</taxon>
    </lineage>
</organism>
<feature type="active site" description="Proton donor" evidence="6">
    <location>
        <position position="323"/>
    </location>
</feature>
<dbReference type="GO" id="GO:0005975">
    <property type="term" value="P:carbohydrate metabolic process"/>
    <property type="evidence" value="ECO:0007669"/>
    <property type="project" value="InterPro"/>
</dbReference>
<dbReference type="SUPFAM" id="SSF55545">
    <property type="entry name" value="beta-N-acetylhexosaminidase-like domain"/>
    <property type="match status" value="1"/>
</dbReference>
<protein>
    <recommendedName>
        <fullName evidence="3">beta-N-acetylhexosaminidase</fullName>
        <ecNumber evidence="3">3.2.1.52</ecNumber>
    </recommendedName>
</protein>
<name>A0A4V2MKC5_9SPHI</name>
<comment type="caution">
    <text evidence="11">The sequence shown here is derived from an EMBL/GenBank/DDBJ whole genome shotgun (WGS) entry which is preliminary data.</text>
</comment>
<dbReference type="AlphaFoldDB" id="A0A4V2MKC5"/>
<keyword evidence="4" id="KW-0378">Hydrolase</keyword>
<evidence type="ECO:0000259" key="8">
    <source>
        <dbReference type="Pfam" id="PF00728"/>
    </source>
</evidence>
<dbReference type="Pfam" id="PF13290">
    <property type="entry name" value="CHB_HEX_C_1"/>
    <property type="match status" value="1"/>
</dbReference>
<evidence type="ECO:0000256" key="7">
    <source>
        <dbReference type="SAM" id="SignalP"/>
    </source>
</evidence>
<dbReference type="GO" id="GO:0016020">
    <property type="term" value="C:membrane"/>
    <property type="evidence" value="ECO:0007669"/>
    <property type="project" value="TreeGrafter"/>
</dbReference>
<evidence type="ECO:0000259" key="9">
    <source>
        <dbReference type="Pfam" id="PF02838"/>
    </source>
</evidence>
<dbReference type="EC" id="3.2.1.52" evidence="3"/>
<feature type="chain" id="PRO_5020758910" description="beta-N-acetylhexosaminidase" evidence="7">
    <location>
        <begin position="23"/>
        <end position="736"/>
    </location>
</feature>